<accession>A0ABW9XBF1</accession>
<dbReference type="Proteomes" id="UP000753724">
    <property type="component" value="Unassembled WGS sequence"/>
</dbReference>
<evidence type="ECO:0000313" key="1">
    <source>
        <dbReference type="EMBL" id="NBC35862.1"/>
    </source>
</evidence>
<evidence type="ECO:0008006" key="3">
    <source>
        <dbReference type="Google" id="ProtNLM"/>
    </source>
</evidence>
<sequence>MSDKPLAERLQVKRERALAVVGAPAGMSIEAPAAPLEQAQVVVMFAPDRAGFAAAMADTAAGLDDGVILWLAYPKLTSPLARDLSRDILHAAVEEWGWSTVSQIALDADWSALRLRRKKSPAP</sequence>
<gene>
    <name evidence="1" type="ORF">GTZ99_04750</name>
</gene>
<dbReference type="EMBL" id="JAAAPO010000002">
    <property type="protein sequence ID" value="NBC35862.1"/>
    <property type="molecule type" value="Genomic_DNA"/>
</dbReference>
<name>A0ABW9XBF1_9SPHN</name>
<protein>
    <recommendedName>
        <fullName evidence="3">DUF3052 family protein</fullName>
    </recommendedName>
</protein>
<reference evidence="2" key="1">
    <citation type="submission" date="2020-01" db="EMBL/GenBank/DDBJ databases">
        <title>Sphingomonas sp. strain CSW-10.</title>
        <authorList>
            <person name="Chen W.-M."/>
        </authorList>
    </citation>
    <scope>NUCLEOTIDE SEQUENCE [LARGE SCALE GENOMIC DNA]</scope>
    <source>
        <strain evidence="2">FSY-8</strain>
    </source>
</reference>
<dbReference type="RefSeq" id="WP_161717158.1">
    <property type="nucleotide sequence ID" value="NZ_JAAAPO010000002.1"/>
</dbReference>
<comment type="caution">
    <text evidence="1">The sequence shown here is derived from an EMBL/GenBank/DDBJ whole genome shotgun (WGS) entry which is preliminary data.</text>
</comment>
<keyword evidence="2" id="KW-1185">Reference proteome</keyword>
<proteinExistence type="predicted"/>
<organism evidence="1 2">
    <name type="scientific">Novosphingobium ovatum</name>
    <dbReference type="NCBI Taxonomy" id="1908523"/>
    <lineage>
        <taxon>Bacteria</taxon>
        <taxon>Pseudomonadati</taxon>
        <taxon>Pseudomonadota</taxon>
        <taxon>Alphaproteobacteria</taxon>
        <taxon>Sphingomonadales</taxon>
        <taxon>Sphingomonadaceae</taxon>
        <taxon>Novosphingobium</taxon>
    </lineage>
</organism>
<evidence type="ECO:0000313" key="2">
    <source>
        <dbReference type="Proteomes" id="UP000753724"/>
    </source>
</evidence>